<gene>
    <name evidence="9 11" type="primary">lnt</name>
    <name evidence="11" type="ORF">ELAC_0484</name>
</gene>
<organism evidence="11 12">
    <name type="scientific">Estrella lausannensis</name>
    <dbReference type="NCBI Taxonomy" id="483423"/>
    <lineage>
        <taxon>Bacteria</taxon>
        <taxon>Pseudomonadati</taxon>
        <taxon>Chlamydiota</taxon>
        <taxon>Chlamydiia</taxon>
        <taxon>Parachlamydiales</taxon>
        <taxon>Candidatus Criblamydiaceae</taxon>
        <taxon>Estrella</taxon>
    </lineage>
</organism>
<evidence type="ECO:0000256" key="1">
    <source>
        <dbReference type="ARBA" id="ARBA00004651"/>
    </source>
</evidence>
<comment type="catalytic activity">
    <reaction evidence="9">
        <text>N-terminal S-1,2-diacyl-sn-glyceryl-L-cysteinyl-[lipoprotein] + a glycerophospholipid = N-acyl-S-1,2-diacyl-sn-glyceryl-L-cysteinyl-[lipoprotein] + a 2-acyl-sn-glycero-3-phospholipid + H(+)</text>
        <dbReference type="Rhea" id="RHEA:48228"/>
        <dbReference type="Rhea" id="RHEA-COMP:14681"/>
        <dbReference type="Rhea" id="RHEA-COMP:14684"/>
        <dbReference type="ChEBI" id="CHEBI:15378"/>
        <dbReference type="ChEBI" id="CHEBI:136912"/>
        <dbReference type="ChEBI" id="CHEBI:140656"/>
        <dbReference type="ChEBI" id="CHEBI:140657"/>
        <dbReference type="ChEBI" id="CHEBI:140660"/>
        <dbReference type="EC" id="2.3.1.269"/>
    </reaction>
</comment>
<dbReference type="Proteomes" id="UP000220251">
    <property type="component" value="Unassembled WGS sequence"/>
</dbReference>
<feature type="transmembrane region" description="Helical" evidence="9">
    <location>
        <begin position="26"/>
        <end position="43"/>
    </location>
</feature>
<dbReference type="RefSeq" id="WP_158227786.1">
    <property type="nucleotide sequence ID" value="NZ_CWGJ01000006.1"/>
</dbReference>
<dbReference type="InterPro" id="IPR036526">
    <property type="entry name" value="C-N_Hydrolase_sf"/>
</dbReference>
<evidence type="ECO:0000256" key="4">
    <source>
        <dbReference type="ARBA" id="ARBA00022679"/>
    </source>
</evidence>
<evidence type="ECO:0000313" key="11">
    <source>
        <dbReference type="EMBL" id="CRX37839.1"/>
    </source>
</evidence>
<keyword evidence="6 9" id="KW-1133">Transmembrane helix</keyword>
<reference evidence="12" key="1">
    <citation type="submission" date="2015-06" db="EMBL/GenBank/DDBJ databases">
        <authorList>
            <person name="Bertelli C."/>
        </authorList>
    </citation>
    <scope>NUCLEOTIDE SEQUENCE [LARGE SCALE GENOMIC DNA]</scope>
    <source>
        <strain evidence="12">CRIB-30</strain>
    </source>
</reference>
<comment type="function">
    <text evidence="9">Catalyzes the phospholipid dependent N-acylation of the N-terminal cysteine of apolipoprotein, the last step in lipoprotein maturation.</text>
</comment>
<keyword evidence="3 9" id="KW-1003">Cell membrane</keyword>
<dbReference type="HAMAP" id="MF_01148">
    <property type="entry name" value="Lnt"/>
    <property type="match status" value="1"/>
</dbReference>
<proteinExistence type="inferred from homology"/>
<dbReference type="OrthoDB" id="9804277at2"/>
<feature type="transmembrane region" description="Helical" evidence="9">
    <location>
        <begin position="148"/>
        <end position="171"/>
    </location>
</feature>
<dbReference type="GO" id="GO:0042158">
    <property type="term" value="P:lipoprotein biosynthetic process"/>
    <property type="evidence" value="ECO:0007669"/>
    <property type="project" value="UniProtKB-UniRule"/>
</dbReference>
<protein>
    <recommendedName>
        <fullName evidence="9">Apolipoprotein N-acyltransferase</fullName>
        <shortName evidence="9">ALP N-acyltransferase</shortName>
        <ecNumber evidence="9">2.3.1.269</ecNumber>
    </recommendedName>
</protein>
<keyword evidence="12" id="KW-1185">Reference proteome</keyword>
<dbReference type="GO" id="GO:0005886">
    <property type="term" value="C:plasma membrane"/>
    <property type="evidence" value="ECO:0007669"/>
    <property type="project" value="UniProtKB-SubCell"/>
</dbReference>
<feature type="transmembrane region" description="Helical" evidence="9">
    <location>
        <begin position="180"/>
        <end position="200"/>
    </location>
</feature>
<dbReference type="PROSITE" id="PS50263">
    <property type="entry name" value="CN_HYDROLASE"/>
    <property type="match status" value="1"/>
</dbReference>
<evidence type="ECO:0000256" key="8">
    <source>
        <dbReference type="ARBA" id="ARBA00023315"/>
    </source>
</evidence>
<evidence type="ECO:0000259" key="10">
    <source>
        <dbReference type="PROSITE" id="PS50263"/>
    </source>
</evidence>
<feature type="transmembrane region" description="Helical" evidence="9">
    <location>
        <begin position="74"/>
        <end position="97"/>
    </location>
</feature>
<dbReference type="UniPathway" id="UPA00666"/>
<evidence type="ECO:0000256" key="2">
    <source>
        <dbReference type="ARBA" id="ARBA00010065"/>
    </source>
</evidence>
<accession>A0A0H5DQJ6</accession>
<comment type="similarity">
    <text evidence="2 9">Belongs to the CN hydrolase family. Apolipoprotein N-acyltransferase subfamily.</text>
</comment>
<dbReference type="InterPro" id="IPR045378">
    <property type="entry name" value="LNT_N"/>
</dbReference>
<dbReference type="Pfam" id="PF00795">
    <property type="entry name" value="CN_hydrolase"/>
    <property type="match status" value="1"/>
</dbReference>
<keyword evidence="7 9" id="KW-0472">Membrane</keyword>
<evidence type="ECO:0000313" key="12">
    <source>
        <dbReference type="Proteomes" id="UP000220251"/>
    </source>
</evidence>
<keyword evidence="4 9" id="KW-0808">Transferase</keyword>
<dbReference type="Gene3D" id="3.60.110.10">
    <property type="entry name" value="Carbon-nitrogen hydrolase"/>
    <property type="match status" value="1"/>
</dbReference>
<keyword evidence="5 9" id="KW-0812">Transmembrane</keyword>
<dbReference type="EC" id="2.3.1.269" evidence="9"/>
<dbReference type="PANTHER" id="PTHR38686:SF1">
    <property type="entry name" value="APOLIPOPROTEIN N-ACYLTRANSFERASE"/>
    <property type="match status" value="1"/>
</dbReference>
<evidence type="ECO:0000256" key="6">
    <source>
        <dbReference type="ARBA" id="ARBA00022989"/>
    </source>
</evidence>
<evidence type="ECO:0000256" key="7">
    <source>
        <dbReference type="ARBA" id="ARBA00023136"/>
    </source>
</evidence>
<dbReference type="SUPFAM" id="SSF56317">
    <property type="entry name" value="Carbon-nitrogen hydrolase"/>
    <property type="match status" value="1"/>
</dbReference>
<feature type="transmembrane region" description="Helical" evidence="9">
    <location>
        <begin position="50"/>
        <end position="68"/>
    </location>
</feature>
<dbReference type="InterPro" id="IPR004563">
    <property type="entry name" value="Apolipo_AcylTrfase"/>
</dbReference>
<feature type="domain" description="CN hydrolase" evidence="10">
    <location>
        <begin position="232"/>
        <end position="524"/>
    </location>
</feature>
<sequence>MRYFLFILSALIVSLGNPSAVPLLGPLAASIGYSLFFFLIVDEESNKKRFLLGTLWFAFVSWIQYTWVLSHPYLYIYPLYFLVGLVVGAEMGLLSLFVNRKTLGKASGILALAGFWVFLEWIRLFWLAGLSFNPTGMALASTLASLQAASIGGVYLLSFFVMATNCAFLALIKDKSLSRVLFFLCLLAFPYLYGLTALRYHEGEMASSPDRKVVHALLVQTAFEVEEDKGFLHLTLPQKVALVTKEWEEIARLVKSGVTKDLDLIVLPESVIPFASGSCLFPKEIACETLSSMFEVPFGSAQVRKEKGLAKDYQIDSGICTFVCNGYFAQGIANQANAAVLIGMEHIEEVQGERAFFSSALLYHPEGENTAATEPYRYDKQVLVPMAEYIPFGWLREAAEHYGVFGSFTPGCGAKLFVINKINFGVSICYDETFGSIVRQIRSSGAEVLVNLTNDGWYPDSSLPRQHFDLAVLRAVENGAPVLRACNTGITCAIDSLGRPVAILGETGSEQQNLRAALPVTLPVYTYDTLYTKTGDALILLISLAAIGFFSLQFFISSARNKER</sequence>
<dbReference type="AlphaFoldDB" id="A0A0H5DQJ6"/>
<dbReference type="Pfam" id="PF20154">
    <property type="entry name" value="LNT_N"/>
    <property type="match status" value="1"/>
</dbReference>
<dbReference type="NCBIfam" id="TIGR00546">
    <property type="entry name" value="lnt"/>
    <property type="match status" value="1"/>
</dbReference>
<evidence type="ECO:0000256" key="3">
    <source>
        <dbReference type="ARBA" id="ARBA00022475"/>
    </source>
</evidence>
<dbReference type="EMBL" id="CWGJ01000006">
    <property type="protein sequence ID" value="CRX37839.1"/>
    <property type="molecule type" value="Genomic_DNA"/>
</dbReference>
<dbReference type="PANTHER" id="PTHR38686">
    <property type="entry name" value="APOLIPOPROTEIN N-ACYLTRANSFERASE"/>
    <property type="match status" value="1"/>
</dbReference>
<comment type="pathway">
    <text evidence="9">Protein modification; lipoprotein biosynthesis (N-acyl transfer).</text>
</comment>
<dbReference type="CDD" id="cd07571">
    <property type="entry name" value="ALP_N-acyl_transferase"/>
    <property type="match status" value="1"/>
</dbReference>
<name>A0A0H5DQJ6_9BACT</name>
<evidence type="ECO:0000256" key="9">
    <source>
        <dbReference type="HAMAP-Rule" id="MF_01148"/>
    </source>
</evidence>
<dbReference type="GO" id="GO:0016410">
    <property type="term" value="F:N-acyltransferase activity"/>
    <property type="evidence" value="ECO:0007669"/>
    <property type="project" value="UniProtKB-UniRule"/>
</dbReference>
<evidence type="ECO:0000256" key="5">
    <source>
        <dbReference type="ARBA" id="ARBA00022692"/>
    </source>
</evidence>
<feature type="transmembrane region" description="Helical" evidence="9">
    <location>
        <begin position="109"/>
        <end position="128"/>
    </location>
</feature>
<keyword evidence="11" id="KW-0449">Lipoprotein</keyword>
<dbReference type="InterPro" id="IPR003010">
    <property type="entry name" value="C-N_Hydrolase"/>
</dbReference>
<keyword evidence="8 9" id="KW-0012">Acyltransferase</keyword>
<comment type="subcellular location">
    <subcellularLocation>
        <location evidence="1 9">Cell membrane</location>
        <topology evidence="1 9">Multi-pass membrane protein</topology>
    </subcellularLocation>
</comment>
<feature type="transmembrane region" description="Helical" evidence="9">
    <location>
        <begin position="537"/>
        <end position="556"/>
    </location>
</feature>